<dbReference type="EMBL" id="PJNW01000018">
    <property type="protein sequence ID" value="PKR87439.1"/>
    <property type="molecule type" value="Genomic_DNA"/>
</dbReference>
<reference evidence="2 3" key="1">
    <citation type="submission" date="2017-12" db="EMBL/GenBank/DDBJ databases">
        <title>Anaerobic carbon monoxide metabolism by Pleomorphomonas carboxyditropha sp. nov., a new mesophilic hydrogenogenic carboxidotroph.</title>
        <authorList>
            <person name="Esquivel-Elizondo S."/>
            <person name="Krajmalnik-Brown R."/>
        </authorList>
    </citation>
    <scope>NUCLEOTIDE SEQUENCE [LARGE SCALE GENOMIC DNA]</scope>
    <source>
        <strain evidence="2 3">R5-392</strain>
    </source>
</reference>
<evidence type="ECO:0000259" key="1">
    <source>
        <dbReference type="Pfam" id="PF01400"/>
    </source>
</evidence>
<accession>A0A2N3LS87</accession>
<dbReference type="GO" id="GO:0006508">
    <property type="term" value="P:proteolysis"/>
    <property type="evidence" value="ECO:0007669"/>
    <property type="project" value="InterPro"/>
</dbReference>
<dbReference type="Pfam" id="PF01400">
    <property type="entry name" value="Astacin"/>
    <property type="match status" value="1"/>
</dbReference>
<proteinExistence type="predicted"/>
<keyword evidence="3" id="KW-1185">Reference proteome</keyword>
<dbReference type="InterPro" id="IPR024079">
    <property type="entry name" value="MetalloPept_cat_dom_sf"/>
</dbReference>
<feature type="domain" description="Peptidase M12A" evidence="1">
    <location>
        <begin position="133"/>
        <end position="247"/>
    </location>
</feature>
<sequence>MSSRQPMGGRMRFHVILAFAVTLFVAGSAGAHNEWGTFNPEFNDEAGPLLTEVTDLANSTSDEDKRYFFSRALLWRPGQILKACFIGGTQAERNSIFNSAARLLNGARINVSIDFQSTNPFPDCKKNAQGLYTEEIRIAVGSGVKCCSARIGRNGMKKRNLGEANIFLGGAPQGWQVWHELIHALGFFHEHQKPDATCRFNYAEIKRLWGWDEATVKANFDRLNNDERDLRFSSGFDRKSIMDYYQSSPTMLVDGAQSPCYNPAPAQTLTGVDYEGLRLAYPMSAAPDAHRQRVARVRAVVDLSGVSPELRELLDME</sequence>
<dbReference type="Gene3D" id="3.40.390.10">
    <property type="entry name" value="Collagenase (Catalytic Domain)"/>
    <property type="match status" value="1"/>
</dbReference>
<dbReference type="AlphaFoldDB" id="A0A2N3LS87"/>
<name>A0A2N3LS87_9HYPH</name>
<dbReference type="OrthoDB" id="223957at2"/>
<dbReference type="Proteomes" id="UP000233491">
    <property type="component" value="Unassembled WGS sequence"/>
</dbReference>
<protein>
    <recommendedName>
        <fullName evidence="1">Peptidase M12A domain-containing protein</fullName>
    </recommendedName>
</protein>
<comment type="caution">
    <text evidence="2">The sequence shown here is derived from an EMBL/GenBank/DDBJ whole genome shotgun (WGS) entry which is preliminary data.</text>
</comment>
<gene>
    <name evidence="2" type="ORF">CXZ10_19745</name>
</gene>
<dbReference type="GO" id="GO:0004222">
    <property type="term" value="F:metalloendopeptidase activity"/>
    <property type="evidence" value="ECO:0007669"/>
    <property type="project" value="InterPro"/>
</dbReference>
<dbReference type="InterPro" id="IPR001506">
    <property type="entry name" value="Peptidase_M12A"/>
</dbReference>
<dbReference type="SUPFAM" id="SSF55486">
    <property type="entry name" value="Metalloproteases ('zincins'), catalytic domain"/>
    <property type="match status" value="1"/>
</dbReference>
<evidence type="ECO:0000313" key="3">
    <source>
        <dbReference type="Proteomes" id="UP000233491"/>
    </source>
</evidence>
<organism evidence="2 3">
    <name type="scientific">Pleomorphomonas diazotrophica</name>
    <dbReference type="NCBI Taxonomy" id="1166257"/>
    <lineage>
        <taxon>Bacteria</taxon>
        <taxon>Pseudomonadati</taxon>
        <taxon>Pseudomonadota</taxon>
        <taxon>Alphaproteobacteria</taxon>
        <taxon>Hyphomicrobiales</taxon>
        <taxon>Pleomorphomonadaceae</taxon>
        <taxon>Pleomorphomonas</taxon>
    </lineage>
</organism>
<evidence type="ECO:0000313" key="2">
    <source>
        <dbReference type="EMBL" id="PKR87439.1"/>
    </source>
</evidence>